<evidence type="ECO:0000256" key="2">
    <source>
        <dbReference type="ARBA" id="ARBA00022491"/>
    </source>
</evidence>
<feature type="domain" description="HTH deoR-type" evidence="7">
    <location>
        <begin position="3"/>
        <end position="58"/>
    </location>
</feature>
<comment type="caution">
    <text evidence="8">The sequence shown here is derived from an EMBL/GenBank/DDBJ whole genome shotgun (WGS) entry which is preliminary data.</text>
</comment>
<dbReference type="Proteomes" id="UP000004508">
    <property type="component" value="Unassembled WGS sequence"/>
</dbReference>
<evidence type="ECO:0000313" key="9">
    <source>
        <dbReference type="Proteomes" id="UP000004508"/>
    </source>
</evidence>
<dbReference type="SMART" id="SM00420">
    <property type="entry name" value="HTH_DEOR"/>
    <property type="match status" value="1"/>
</dbReference>
<evidence type="ECO:0000256" key="1">
    <source>
        <dbReference type="ARBA" id="ARBA00021390"/>
    </source>
</evidence>
<dbReference type="InterPro" id="IPR050313">
    <property type="entry name" value="Carb_Metab_HTH_regulators"/>
</dbReference>
<dbReference type="EMBL" id="ADVG01000002">
    <property type="protein sequence ID" value="EFH87780.1"/>
    <property type="molecule type" value="Genomic_DNA"/>
</dbReference>
<dbReference type="InterPro" id="IPR037171">
    <property type="entry name" value="NagB/RpiA_transferase-like"/>
</dbReference>
<dbReference type="eggNOG" id="COG1349">
    <property type="taxonomic scope" value="Bacteria"/>
</dbReference>
<gene>
    <name evidence="8" type="ORF">Krac_9129</name>
</gene>
<dbReference type="RefSeq" id="WP_007913236.1">
    <property type="nucleotide sequence ID" value="NZ_ADVG01000002.1"/>
</dbReference>
<dbReference type="PROSITE" id="PS51000">
    <property type="entry name" value="HTH_DEOR_2"/>
    <property type="match status" value="1"/>
</dbReference>
<keyword evidence="2" id="KW-0678">Repressor</keyword>
<dbReference type="PROSITE" id="PS00894">
    <property type="entry name" value="HTH_DEOR_1"/>
    <property type="match status" value="1"/>
</dbReference>
<keyword evidence="9" id="KW-1185">Reference proteome</keyword>
<dbReference type="PANTHER" id="PTHR30363:SF4">
    <property type="entry name" value="GLYCEROL-3-PHOSPHATE REGULON REPRESSOR"/>
    <property type="match status" value="1"/>
</dbReference>
<dbReference type="Pfam" id="PF08220">
    <property type="entry name" value="HTH_DeoR"/>
    <property type="match status" value="1"/>
</dbReference>
<reference evidence="8 9" key="1">
    <citation type="journal article" date="2011" name="Stand. Genomic Sci.">
        <title>Non-contiguous finished genome sequence and contextual data of the filamentous soil bacterium Ktedonobacter racemifer type strain (SOSP1-21).</title>
        <authorList>
            <person name="Chang Y.J."/>
            <person name="Land M."/>
            <person name="Hauser L."/>
            <person name="Chertkov O."/>
            <person name="Del Rio T.G."/>
            <person name="Nolan M."/>
            <person name="Copeland A."/>
            <person name="Tice H."/>
            <person name="Cheng J.F."/>
            <person name="Lucas S."/>
            <person name="Han C."/>
            <person name="Goodwin L."/>
            <person name="Pitluck S."/>
            <person name="Ivanova N."/>
            <person name="Ovchinikova G."/>
            <person name="Pati A."/>
            <person name="Chen A."/>
            <person name="Palaniappan K."/>
            <person name="Mavromatis K."/>
            <person name="Liolios K."/>
            <person name="Brettin T."/>
            <person name="Fiebig A."/>
            <person name="Rohde M."/>
            <person name="Abt B."/>
            <person name="Goker M."/>
            <person name="Detter J.C."/>
            <person name="Woyke T."/>
            <person name="Bristow J."/>
            <person name="Eisen J.A."/>
            <person name="Markowitz V."/>
            <person name="Hugenholtz P."/>
            <person name="Kyrpides N.C."/>
            <person name="Klenk H.P."/>
            <person name="Lapidus A."/>
        </authorList>
    </citation>
    <scope>NUCLEOTIDE SEQUENCE [LARGE SCALE GENOMIC DNA]</scope>
    <source>
        <strain evidence="9">DSM 44963</strain>
    </source>
</reference>
<dbReference type="GO" id="GO:0003677">
    <property type="term" value="F:DNA binding"/>
    <property type="evidence" value="ECO:0007669"/>
    <property type="project" value="UniProtKB-KW"/>
</dbReference>
<sequence length="257" mass="28208">MLKEQRQQRILDMLHNEGSVLASELSEALVVSEDTIRRDLRDLFEAGLIQRVHGGALLRAPRMDYIKRQEEEIAQKDEIARAAARLVRSGQVIVMDGGTTTLQVARYLPRDLRATIVTNSPPIAVELSGHPTVEVVLLGGRLHKASQVTVGVETVEALRTYQADICMLGVCSLHLEVGICAPELDEVYVKRAMIANAAEVVALASAKKLNTASPFVVAPLREVTHLVTESSVPEEVLKDYRYLGITTIRGDLHTSNV</sequence>
<comment type="function">
    <text evidence="6">Repressor of the lactose catabolism operon. Galactose-6-phosphate is the inducer.</text>
</comment>
<dbReference type="InParanoid" id="D6TR81"/>
<organism evidence="8 9">
    <name type="scientific">Ktedonobacter racemifer DSM 44963</name>
    <dbReference type="NCBI Taxonomy" id="485913"/>
    <lineage>
        <taxon>Bacteria</taxon>
        <taxon>Bacillati</taxon>
        <taxon>Chloroflexota</taxon>
        <taxon>Ktedonobacteria</taxon>
        <taxon>Ktedonobacterales</taxon>
        <taxon>Ktedonobacteraceae</taxon>
        <taxon>Ktedonobacter</taxon>
    </lineage>
</organism>
<dbReference type="Pfam" id="PF00455">
    <property type="entry name" value="DeoRC"/>
    <property type="match status" value="1"/>
</dbReference>
<dbReference type="SUPFAM" id="SSF46785">
    <property type="entry name" value="Winged helix' DNA-binding domain"/>
    <property type="match status" value="1"/>
</dbReference>
<evidence type="ECO:0000256" key="5">
    <source>
        <dbReference type="ARBA" id="ARBA00023163"/>
    </source>
</evidence>
<dbReference type="STRING" id="485913.Krac_9129"/>
<dbReference type="OrthoDB" id="9798651at2"/>
<dbReference type="PANTHER" id="PTHR30363">
    <property type="entry name" value="HTH-TYPE TRANSCRIPTIONAL REGULATOR SRLR-RELATED"/>
    <property type="match status" value="1"/>
</dbReference>
<evidence type="ECO:0000313" key="8">
    <source>
        <dbReference type="EMBL" id="EFH87780.1"/>
    </source>
</evidence>
<dbReference type="SUPFAM" id="SSF100950">
    <property type="entry name" value="NagB/RpiA/CoA transferase-like"/>
    <property type="match status" value="1"/>
</dbReference>
<proteinExistence type="predicted"/>
<evidence type="ECO:0000259" key="7">
    <source>
        <dbReference type="PROSITE" id="PS51000"/>
    </source>
</evidence>
<evidence type="ECO:0000256" key="4">
    <source>
        <dbReference type="ARBA" id="ARBA00023125"/>
    </source>
</evidence>
<keyword evidence="4" id="KW-0238">DNA-binding</keyword>
<accession>D6TR81</accession>
<dbReference type="InterPro" id="IPR036390">
    <property type="entry name" value="WH_DNA-bd_sf"/>
</dbReference>
<dbReference type="GO" id="GO:0003700">
    <property type="term" value="F:DNA-binding transcription factor activity"/>
    <property type="evidence" value="ECO:0007669"/>
    <property type="project" value="InterPro"/>
</dbReference>
<protein>
    <recommendedName>
        <fullName evidence="1">Lactose phosphotransferase system repressor</fullName>
    </recommendedName>
</protein>
<keyword evidence="5" id="KW-0804">Transcription</keyword>
<dbReference type="InterPro" id="IPR001034">
    <property type="entry name" value="DeoR_HTH"/>
</dbReference>
<dbReference type="InterPro" id="IPR036388">
    <property type="entry name" value="WH-like_DNA-bd_sf"/>
</dbReference>
<dbReference type="PRINTS" id="PR00037">
    <property type="entry name" value="HTHLACR"/>
</dbReference>
<evidence type="ECO:0000256" key="6">
    <source>
        <dbReference type="ARBA" id="ARBA00024937"/>
    </source>
</evidence>
<dbReference type="FunCoup" id="D6TR81">
    <property type="interactions" value="12"/>
</dbReference>
<name>D6TR81_KTERA</name>
<keyword evidence="3" id="KW-0805">Transcription regulation</keyword>
<dbReference type="Gene3D" id="1.10.10.10">
    <property type="entry name" value="Winged helix-like DNA-binding domain superfamily/Winged helix DNA-binding domain"/>
    <property type="match status" value="1"/>
</dbReference>
<dbReference type="Gene3D" id="3.40.50.1360">
    <property type="match status" value="1"/>
</dbReference>
<dbReference type="AlphaFoldDB" id="D6TR81"/>
<evidence type="ECO:0000256" key="3">
    <source>
        <dbReference type="ARBA" id="ARBA00023015"/>
    </source>
</evidence>
<dbReference type="InterPro" id="IPR018356">
    <property type="entry name" value="Tscrpt_reg_HTH_DeoR_CS"/>
</dbReference>
<dbReference type="InterPro" id="IPR014036">
    <property type="entry name" value="DeoR-like_C"/>
</dbReference>
<dbReference type="SMART" id="SM01134">
    <property type="entry name" value="DeoRC"/>
    <property type="match status" value="1"/>
</dbReference>